<feature type="transmembrane region" description="Helical" evidence="6">
    <location>
        <begin position="266"/>
        <end position="286"/>
    </location>
</feature>
<keyword evidence="8" id="KW-1185">Reference proteome</keyword>
<evidence type="ECO:0000313" key="7">
    <source>
        <dbReference type="EMBL" id="MDH8678233.1"/>
    </source>
</evidence>
<sequence>MNLYSIIYLGLIVFLLYLLFTVGFPFLMAIIIALLIDPFVKVLTKVFFGRRVIASLVTCTAFFVIVIGSTYLLGLKGIRELIALSRTVVEYIRDNYDQLTDLTWSAQSFIGPYTQDMNLQINDFIKTGIDSLQAVVLGLSNALISLLQGVPGLLLDTLIFVVALYMVSMTLPKIRLRILSIFAEESKHKIEQVMQKLYSAIFGFIRGQLLLSFIVFTLTLLGLLIIKISYPFATAGIVTLVDVLPIFGTGSVIVPLAIFYIIKGQYFLAIGLLILYAVLFAFRRIAEPKILGDAMGIGALSTLASMYIAFKLVGAIGLFLGPAVVILVSALISADILKLNVKV</sequence>
<keyword evidence="4 6" id="KW-1133">Transmembrane helix</keyword>
<dbReference type="PANTHER" id="PTHR21716">
    <property type="entry name" value="TRANSMEMBRANE PROTEIN"/>
    <property type="match status" value="1"/>
</dbReference>
<evidence type="ECO:0000256" key="6">
    <source>
        <dbReference type="SAM" id="Phobius"/>
    </source>
</evidence>
<organism evidence="7 8">
    <name type="scientific">Fusibacter bizertensis</name>
    <dbReference type="NCBI Taxonomy" id="1488331"/>
    <lineage>
        <taxon>Bacteria</taxon>
        <taxon>Bacillati</taxon>
        <taxon>Bacillota</taxon>
        <taxon>Clostridia</taxon>
        <taxon>Eubacteriales</taxon>
        <taxon>Eubacteriales Family XII. Incertae Sedis</taxon>
        <taxon>Fusibacter</taxon>
    </lineage>
</organism>
<comment type="subcellular location">
    <subcellularLocation>
        <location evidence="1">Membrane</location>
        <topology evidence="1">Multi-pass membrane protein</topology>
    </subcellularLocation>
</comment>
<comment type="similarity">
    <text evidence="2">Belongs to the autoinducer-2 exporter (AI-2E) (TC 2.A.86) family.</text>
</comment>
<dbReference type="RefSeq" id="WP_281094073.1">
    <property type="nucleotide sequence ID" value="NZ_JARYZI010000005.1"/>
</dbReference>
<name>A0ABT6NCT4_9FIRM</name>
<keyword evidence="5 6" id="KW-0472">Membrane</keyword>
<feature type="transmembrane region" description="Helical" evidence="6">
    <location>
        <begin position="306"/>
        <end position="332"/>
    </location>
</feature>
<dbReference type="Proteomes" id="UP001158045">
    <property type="component" value="Unassembled WGS sequence"/>
</dbReference>
<dbReference type="EMBL" id="JARYZI010000005">
    <property type="protein sequence ID" value="MDH8678233.1"/>
    <property type="molecule type" value="Genomic_DNA"/>
</dbReference>
<dbReference type="PANTHER" id="PTHR21716:SF68">
    <property type="entry name" value="TRANSPORT PROTEIN YTVI-RELATED"/>
    <property type="match status" value="1"/>
</dbReference>
<dbReference type="NCBIfam" id="TIGR02872">
    <property type="entry name" value="spore_ytvI"/>
    <property type="match status" value="1"/>
</dbReference>
<evidence type="ECO:0000256" key="2">
    <source>
        <dbReference type="ARBA" id="ARBA00009773"/>
    </source>
</evidence>
<evidence type="ECO:0000256" key="5">
    <source>
        <dbReference type="ARBA" id="ARBA00023136"/>
    </source>
</evidence>
<evidence type="ECO:0000256" key="1">
    <source>
        <dbReference type="ARBA" id="ARBA00004141"/>
    </source>
</evidence>
<reference evidence="7 8" key="1">
    <citation type="submission" date="2023-04" db="EMBL/GenBank/DDBJ databases">
        <title>Fusibacter bizertensis strain WBS, isolated from littoral bottom sediments of the Arctic seas - biochemical and genomic analysis.</title>
        <authorList>
            <person name="Brioukhanov A.L."/>
        </authorList>
    </citation>
    <scope>NUCLEOTIDE SEQUENCE [LARGE SCALE GENOMIC DNA]</scope>
    <source>
        <strain evidence="7 8">WBS</strain>
    </source>
</reference>
<evidence type="ECO:0000313" key="8">
    <source>
        <dbReference type="Proteomes" id="UP001158045"/>
    </source>
</evidence>
<feature type="transmembrane region" description="Helical" evidence="6">
    <location>
        <begin position="232"/>
        <end position="259"/>
    </location>
</feature>
<keyword evidence="3 6" id="KW-0812">Transmembrane</keyword>
<accession>A0ABT6NCT4</accession>
<gene>
    <name evidence="7" type="primary">ytvI</name>
    <name evidence="7" type="ORF">QE109_08745</name>
</gene>
<feature type="transmembrane region" description="Helical" evidence="6">
    <location>
        <begin position="197"/>
        <end position="226"/>
    </location>
</feature>
<feature type="transmembrane region" description="Helical" evidence="6">
    <location>
        <begin position="6"/>
        <end position="36"/>
    </location>
</feature>
<feature type="transmembrane region" description="Helical" evidence="6">
    <location>
        <begin position="48"/>
        <end position="73"/>
    </location>
</feature>
<dbReference type="InterPro" id="IPR002549">
    <property type="entry name" value="AI-2E-like"/>
</dbReference>
<comment type="caution">
    <text evidence="7">The sequence shown here is derived from an EMBL/GenBank/DDBJ whole genome shotgun (WGS) entry which is preliminary data.</text>
</comment>
<evidence type="ECO:0000256" key="3">
    <source>
        <dbReference type="ARBA" id="ARBA00022692"/>
    </source>
</evidence>
<dbReference type="Pfam" id="PF01594">
    <property type="entry name" value="AI-2E_transport"/>
    <property type="match status" value="1"/>
</dbReference>
<proteinExistence type="inferred from homology"/>
<dbReference type="InterPro" id="IPR014227">
    <property type="entry name" value="YtvI-like"/>
</dbReference>
<evidence type="ECO:0000256" key="4">
    <source>
        <dbReference type="ARBA" id="ARBA00022989"/>
    </source>
</evidence>
<feature type="transmembrane region" description="Helical" evidence="6">
    <location>
        <begin position="142"/>
        <end position="167"/>
    </location>
</feature>
<protein>
    <submittedName>
        <fullName evidence="7">Sporulation integral membrane protein YtvI</fullName>
    </submittedName>
</protein>